<protein>
    <recommendedName>
        <fullName evidence="9">Cytochrome P450</fullName>
    </recommendedName>
</protein>
<comment type="caution">
    <text evidence="7">The sequence shown here is derived from an EMBL/GenBank/DDBJ whole genome shotgun (WGS) entry which is preliminary data.</text>
</comment>
<keyword evidence="4 5" id="KW-0408">Iron</keyword>
<evidence type="ECO:0000256" key="5">
    <source>
        <dbReference type="PIRSR" id="PIRSR602401-1"/>
    </source>
</evidence>
<sequence>MVISLYIVLVVGLLVIRGFFQGRKLPQGVRRLPGPKGLPYIGRVHDVPSQTSWLKFFEWSKQYGPIYQMKIFGTVHVWISSEAVARDLLSKRSKIYSDRPMIPNLPDNRTSGTYLALLGRTAAWFRQRKLCNFLMHASSSASLHSYPTFERDRFLYLFCLWPDQYVEWIEQLTSRTVSRLCWGTAQPGQVLRYTTMGLLETISPSGSLPNIFNFLRHLPVSLSPWKKKERGRRALEMKLFAANLQFVENSLRGGRAEPSFVRTFFETKKHPDERVRERWGELPEAVNVVGLMAIAGALTIGSPLQSYMLAMLHHPEWQSRLQAEIDAVCGGRCPCWEDRERLPLLRAVVKEVIRWRPPVPTGIPHATEADDIYNGYFIPAGATIHALEWGITRDEAKYPDPETFNPARWLDPSFPSFRAPLTRYPNLSGFSQFGFGRRTCQGIPIVEQDLFLAMGGLAWGFTIHKKRDPQFAGRELPVHWNDYTPLLIAKPATFPFEAVPRSREKVRRMRDMYLTSLAQTRLPKDMDMSAFKLELGDRAYCDDDDVVLCWQEDAREGGDTSNGEGVERKQECVYVRGTGDPTMDRGSEAVEGTEEGAQVQRG</sequence>
<dbReference type="PANTHER" id="PTHR46300">
    <property type="entry name" value="P450, PUTATIVE (EUROFUNG)-RELATED-RELATED"/>
    <property type="match status" value="1"/>
</dbReference>
<keyword evidence="2 5" id="KW-0479">Metal-binding</keyword>
<dbReference type="InterPro" id="IPR001128">
    <property type="entry name" value="Cyt_P450"/>
</dbReference>
<name>A0AAN7CTC6_9PEZI</name>
<dbReference type="EMBL" id="MU857664">
    <property type="protein sequence ID" value="KAK4246912.1"/>
    <property type="molecule type" value="Genomic_DNA"/>
</dbReference>
<dbReference type="PRINTS" id="PR00463">
    <property type="entry name" value="EP450I"/>
</dbReference>
<dbReference type="SUPFAM" id="SSF48264">
    <property type="entry name" value="Cytochrome P450"/>
    <property type="match status" value="1"/>
</dbReference>
<feature type="binding site" description="axial binding residue" evidence="5">
    <location>
        <position position="440"/>
    </location>
    <ligand>
        <name>heme</name>
        <dbReference type="ChEBI" id="CHEBI:30413"/>
    </ligand>
    <ligandPart>
        <name>Fe</name>
        <dbReference type="ChEBI" id="CHEBI:18248"/>
    </ligandPart>
</feature>
<dbReference type="CDD" id="cd11065">
    <property type="entry name" value="CYP64-like"/>
    <property type="match status" value="1"/>
</dbReference>
<keyword evidence="8" id="KW-1185">Reference proteome</keyword>
<dbReference type="GO" id="GO:0004497">
    <property type="term" value="F:monooxygenase activity"/>
    <property type="evidence" value="ECO:0007669"/>
    <property type="project" value="InterPro"/>
</dbReference>
<comment type="similarity">
    <text evidence="1">Belongs to the cytochrome P450 family.</text>
</comment>
<evidence type="ECO:0000256" key="3">
    <source>
        <dbReference type="ARBA" id="ARBA00023002"/>
    </source>
</evidence>
<reference evidence="7" key="1">
    <citation type="journal article" date="2023" name="Mol. Phylogenet. Evol.">
        <title>Genome-scale phylogeny and comparative genomics of the fungal order Sordariales.</title>
        <authorList>
            <person name="Hensen N."/>
            <person name="Bonometti L."/>
            <person name="Westerberg I."/>
            <person name="Brannstrom I.O."/>
            <person name="Guillou S."/>
            <person name="Cros-Aarteil S."/>
            <person name="Calhoun S."/>
            <person name="Haridas S."/>
            <person name="Kuo A."/>
            <person name="Mondo S."/>
            <person name="Pangilinan J."/>
            <person name="Riley R."/>
            <person name="LaButti K."/>
            <person name="Andreopoulos B."/>
            <person name="Lipzen A."/>
            <person name="Chen C."/>
            <person name="Yan M."/>
            <person name="Daum C."/>
            <person name="Ng V."/>
            <person name="Clum A."/>
            <person name="Steindorff A."/>
            <person name="Ohm R.A."/>
            <person name="Martin F."/>
            <person name="Silar P."/>
            <person name="Natvig D.O."/>
            <person name="Lalanne C."/>
            <person name="Gautier V."/>
            <person name="Ament-Velasquez S.L."/>
            <person name="Kruys A."/>
            <person name="Hutchinson M.I."/>
            <person name="Powell A.J."/>
            <person name="Barry K."/>
            <person name="Miller A.N."/>
            <person name="Grigoriev I.V."/>
            <person name="Debuchy R."/>
            <person name="Gladieux P."/>
            <person name="Hiltunen Thoren M."/>
            <person name="Johannesson H."/>
        </authorList>
    </citation>
    <scope>NUCLEOTIDE SEQUENCE</scope>
    <source>
        <strain evidence="7">CBS 359.72</strain>
    </source>
</reference>
<evidence type="ECO:0000256" key="2">
    <source>
        <dbReference type="ARBA" id="ARBA00022723"/>
    </source>
</evidence>
<evidence type="ECO:0008006" key="9">
    <source>
        <dbReference type="Google" id="ProtNLM"/>
    </source>
</evidence>
<proteinExistence type="inferred from homology"/>
<reference evidence="7" key="2">
    <citation type="submission" date="2023-05" db="EMBL/GenBank/DDBJ databases">
        <authorList>
            <consortium name="Lawrence Berkeley National Laboratory"/>
            <person name="Steindorff A."/>
            <person name="Hensen N."/>
            <person name="Bonometti L."/>
            <person name="Westerberg I."/>
            <person name="Brannstrom I.O."/>
            <person name="Guillou S."/>
            <person name="Cros-Aarteil S."/>
            <person name="Calhoun S."/>
            <person name="Haridas S."/>
            <person name="Kuo A."/>
            <person name="Mondo S."/>
            <person name="Pangilinan J."/>
            <person name="Riley R."/>
            <person name="Labutti K."/>
            <person name="Andreopoulos B."/>
            <person name="Lipzen A."/>
            <person name="Chen C."/>
            <person name="Yanf M."/>
            <person name="Daum C."/>
            <person name="Ng V."/>
            <person name="Clum A."/>
            <person name="Ohm R."/>
            <person name="Martin F."/>
            <person name="Silar P."/>
            <person name="Natvig D."/>
            <person name="Lalanne C."/>
            <person name="Gautier V."/>
            <person name="Ament-Velasquez S.L."/>
            <person name="Kruys A."/>
            <person name="Hutchinson M.I."/>
            <person name="Powell A.J."/>
            <person name="Barry K."/>
            <person name="Miller A.N."/>
            <person name="Grigoriev I.V."/>
            <person name="Debuchy R."/>
            <person name="Gladieux P."/>
            <person name="Thoren M.H."/>
            <person name="Johannesson H."/>
        </authorList>
    </citation>
    <scope>NUCLEOTIDE SEQUENCE</scope>
    <source>
        <strain evidence="7">CBS 359.72</strain>
    </source>
</reference>
<organism evidence="7 8">
    <name type="scientific">Corynascus novoguineensis</name>
    <dbReference type="NCBI Taxonomy" id="1126955"/>
    <lineage>
        <taxon>Eukaryota</taxon>
        <taxon>Fungi</taxon>
        <taxon>Dikarya</taxon>
        <taxon>Ascomycota</taxon>
        <taxon>Pezizomycotina</taxon>
        <taxon>Sordariomycetes</taxon>
        <taxon>Sordariomycetidae</taxon>
        <taxon>Sordariales</taxon>
        <taxon>Chaetomiaceae</taxon>
        <taxon>Corynascus</taxon>
    </lineage>
</organism>
<evidence type="ECO:0000313" key="8">
    <source>
        <dbReference type="Proteomes" id="UP001303647"/>
    </source>
</evidence>
<feature type="region of interest" description="Disordered" evidence="6">
    <location>
        <begin position="576"/>
        <end position="602"/>
    </location>
</feature>
<dbReference type="InterPro" id="IPR050364">
    <property type="entry name" value="Cytochrome_P450_fung"/>
</dbReference>
<dbReference type="InterPro" id="IPR002401">
    <property type="entry name" value="Cyt_P450_E_grp-I"/>
</dbReference>
<evidence type="ECO:0000256" key="6">
    <source>
        <dbReference type="SAM" id="MobiDB-lite"/>
    </source>
</evidence>
<gene>
    <name evidence="7" type="ORF">C7999DRAFT_14998</name>
</gene>
<dbReference type="Pfam" id="PF00067">
    <property type="entry name" value="p450"/>
    <property type="match status" value="1"/>
</dbReference>
<evidence type="ECO:0000313" key="7">
    <source>
        <dbReference type="EMBL" id="KAK4246912.1"/>
    </source>
</evidence>
<accession>A0AAN7CTC6</accession>
<dbReference type="GO" id="GO:0005506">
    <property type="term" value="F:iron ion binding"/>
    <property type="evidence" value="ECO:0007669"/>
    <property type="project" value="InterPro"/>
</dbReference>
<keyword evidence="5" id="KW-0349">Heme</keyword>
<keyword evidence="3" id="KW-0560">Oxidoreductase</keyword>
<dbReference type="AlphaFoldDB" id="A0AAN7CTC6"/>
<dbReference type="Gene3D" id="1.10.630.10">
    <property type="entry name" value="Cytochrome P450"/>
    <property type="match status" value="1"/>
</dbReference>
<dbReference type="InterPro" id="IPR036396">
    <property type="entry name" value="Cyt_P450_sf"/>
</dbReference>
<dbReference type="PANTHER" id="PTHR46300:SF8">
    <property type="entry name" value="CYTOCHROME P450 2E1"/>
    <property type="match status" value="1"/>
</dbReference>
<dbReference type="Proteomes" id="UP001303647">
    <property type="component" value="Unassembled WGS sequence"/>
</dbReference>
<dbReference type="GO" id="GO:0016705">
    <property type="term" value="F:oxidoreductase activity, acting on paired donors, with incorporation or reduction of molecular oxygen"/>
    <property type="evidence" value="ECO:0007669"/>
    <property type="project" value="InterPro"/>
</dbReference>
<comment type="cofactor">
    <cofactor evidence="5">
        <name>heme</name>
        <dbReference type="ChEBI" id="CHEBI:30413"/>
    </cofactor>
</comment>
<evidence type="ECO:0000256" key="1">
    <source>
        <dbReference type="ARBA" id="ARBA00010617"/>
    </source>
</evidence>
<dbReference type="GO" id="GO:0020037">
    <property type="term" value="F:heme binding"/>
    <property type="evidence" value="ECO:0007669"/>
    <property type="project" value="InterPro"/>
</dbReference>
<evidence type="ECO:0000256" key="4">
    <source>
        <dbReference type="ARBA" id="ARBA00023004"/>
    </source>
</evidence>